<evidence type="ECO:0000313" key="4">
    <source>
        <dbReference type="Proteomes" id="UP000232875"/>
    </source>
</evidence>
<keyword evidence="1" id="KW-0175">Coiled coil</keyword>
<dbReference type="OrthoDB" id="443682at2759"/>
<evidence type="ECO:0000256" key="2">
    <source>
        <dbReference type="SAM" id="MobiDB-lite"/>
    </source>
</evidence>
<accession>A0A2N1JE04</accession>
<evidence type="ECO:0000256" key="1">
    <source>
        <dbReference type="SAM" id="Coils"/>
    </source>
</evidence>
<dbReference type="AlphaFoldDB" id="A0A2N1JE04"/>
<dbReference type="PROSITE" id="PS50330">
    <property type="entry name" value="UIM"/>
    <property type="match status" value="1"/>
</dbReference>
<dbReference type="Proteomes" id="UP000232875">
    <property type="component" value="Unassembled WGS sequence"/>
</dbReference>
<name>A0A2N1JE04_9BASI</name>
<protein>
    <submittedName>
        <fullName evidence="3">Uncharacterized protein</fullName>
    </submittedName>
</protein>
<keyword evidence="4" id="KW-1185">Reference proteome</keyword>
<feature type="region of interest" description="Disordered" evidence="2">
    <location>
        <begin position="24"/>
        <end position="50"/>
    </location>
</feature>
<evidence type="ECO:0000313" key="3">
    <source>
        <dbReference type="EMBL" id="PKI84778.1"/>
    </source>
</evidence>
<dbReference type="STRING" id="2020962.A0A2N1JE04"/>
<feature type="coiled-coil region" evidence="1">
    <location>
        <begin position="439"/>
        <end position="466"/>
    </location>
</feature>
<sequence>MDAKAAELAEIIGSLWETDGDMDRAMNRLLDASPAPSPTTPAQPPAYQPAAPALQDVDDQDMQLQKAMAASMAEQQDPTRVRAGTPEDENLMRVLAESIQTETHRTAEDTFADSFHRARDVHGFVALVPQLATHRIIAAALQALFAAPLAKEAFTTASPPDPRTADIQGYWRGESLTATHASPPASDALQMVQRVQTAFTFMATTQRAALILGDIAPTIPRDVQYQISKNAPPHTVLELYLDALVQAYLDVAHMCANEITLSTRNETAYARAQYIAARQGLFQSFAAPALPSDMPTDQAPADAQPTSTITLTQTPTNDFVYACMFAKLAAGPEMDSLLITRPADILLLNIQREKNVTSPFLIEEVVYLDRFLWEKQRGAKIDLDPRWHTLQGWQQQHAAAAARKECMLAPSKTPLYPLLARAEAHFTEGNVSEWLGQVHDAIDAQIHALDMELAALQAQIHATQQALAQTLAHEAADPAMHTVPYDLCACIMAGADDCVYARQGEDWFCIANGTCNPTSFEAIRTDARGIDQGLGVVHLVYTRRAATAPLAQTPALATLHAAVQQDNARAAQEWSHTVHTHPL</sequence>
<dbReference type="InterPro" id="IPR055335">
    <property type="entry name" value="Ucp6/RUP1"/>
</dbReference>
<dbReference type="InterPro" id="IPR003903">
    <property type="entry name" value="UIM_dom"/>
</dbReference>
<dbReference type="EMBL" id="KZ454988">
    <property type="protein sequence ID" value="PKI84778.1"/>
    <property type="molecule type" value="Genomic_DNA"/>
</dbReference>
<dbReference type="PANTHER" id="PTHR39597:SF1">
    <property type="entry name" value="UBA DOMAIN-CONTAINING PROTEIN RUP1"/>
    <property type="match status" value="1"/>
</dbReference>
<dbReference type="PANTHER" id="PTHR39597">
    <property type="entry name" value="UBA DOMAIN-CONTAINING PROTEIN RUP1"/>
    <property type="match status" value="1"/>
</dbReference>
<organism evidence="3 4">
    <name type="scientific">Malassezia vespertilionis</name>
    <dbReference type="NCBI Taxonomy" id="2020962"/>
    <lineage>
        <taxon>Eukaryota</taxon>
        <taxon>Fungi</taxon>
        <taxon>Dikarya</taxon>
        <taxon>Basidiomycota</taxon>
        <taxon>Ustilaginomycotina</taxon>
        <taxon>Malasseziomycetes</taxon>
        <taxon>Malasseziales</taxon>
        <taxon>Malasseziaceae</taxon>
        <taxon>Malassezia</taxon>
    </lineage>
</organism>
<feature type="compositionally biased region" description="Pro residues" evidence="2">
    <location>
        <begin position="35"/>
        <end position="47"/>
    </location>
</feature>
<reference evidence="3 4" key="1">
    <citation type="submission" date="2017-10" db="EMBL/GenBank/DDBJ databases">
        <title>A novel species of cold-tolerant Malassezia isolated from bats.</title>
        <authorList>
            <person name="Lorch J.M."/>
            <person name="Palmer J.M."/>
            <person name="Vanderwolf K.J."/>
            <person name="Schmidt K.Z."/>
            <person name="Verant M.L."/>
            <person name="Weller T.J."/>
            <person name="Blehert D.S."/>
        </authorList>
    </citation>
    <scope>NUCLEOTIDE SEQUENCE [LARGE SCALE GENOMIC DNA]</scope>
    <source>
        <strain evidence="3 4">NWHC:44797-103</strain>
    </source>
</reference>
<proteinExistence type="predicted"/>
<gene>
    <name evidence="3" type="ORF">MVES_000855</name>
</gene>